<proteinExistence type="predicted"/>
<organism evidence="2">
    <name type="scientific">marine sediment metagenome</name>
    <dbReference type="NCBI Taxonomy" id="412755"/>
    <lineage>
        <taxon>unclassified sequences</taxon>
        <taxon>metagenomes</taxon>
        <taxon>ecological metagenomes</taxon>
    </lineage>
</organism>
<dbReference type="SMART" id="SM00470">
    <property type="entry name" value="ParB"/>
    <property type="match status" value="1"/>
</dbReference>
<protein>
    <recommendedName>
        <fullName evidence="1">ParB-like N-terminal domain-containing protein</fullName>
    </recommendedName>
</protein>
<dbReference type="InterPro" id="IPR023385">
    <property type="entry name" value="YopX-like_C"/>
</dbReference>
<dbReference type="InterPro" id="IPR036086">
    <property type="entry name" value="ParB/Sulfiredoxin_sf"/>
</dbReference>
<name>A0A0F9G1B8_9ZZZZ</name>
<dbReference type="InterPro" id="IPR019096">
    <property type="entry name" value="YopX_protein"/>
</dbReference>
<dbReference type="InterPro" id="IPR003115">
    <property type="entry name" value="ParB_N"/>
</dbReference>
<accession>A0A0F9G1B8</accession>
<evidence type="ECO:0000313" key="2">
    <source>
        <dbReference type="EMBL" id="KKL92448.1"/>
    </source>
</evidence>
<evidence type="ECO:0000259" key="1">
    <source>
        <dbReference type="SMART" id="SM00470"/>
    </source>
</evidence>
<dbReference type="AlphaFoldDB" id="A0A0F9G1B8"/>
<dbReference type="Gene3D" id="2.30.30.290">
    <property type="entry name" value="YopX-like domains"/>
    <property type="match status" value="1"/>
</dbReference>
<reference evidence="2" key="1">
    <citation type="journal article" date="2015" name="Nature">
        <title>Complex archaea that bridge the gap between prokaryotes and eukaryotes.</title>
        <authorList>
            <person name="Spang A."/>
            <person name="Saw J.H."/>
            <person name="Jorgensen S.L."/>
            <person name="Zaremba-Niedzwiedzka K."/>
            <person name="Martijn J."/>
            <person name="Lind A.E."/>
            <person name="van Eijk R."/>
            <person name="Schleper C."/>
            <person name="Guy L."/>
            <person name="Ettema T.J."/>
        </authorList>
    </citation>
    <scope>NUCLEOTIDE SEQUENCE</scope>
</reference>
<comment type="caution">
    <text evidence="2">The sequence shown here is derived from an EMBL/GenBank/DDBJ whole genome shotgun (WGS) entry which is preliminary data.</text>
</comment>
<feature type="domain" description="ParB-like N-terminal" evidence="1">
    <location>
        <begin position="9"/>
        <end position="108"/>
    </location>
</feature>
<dbReference type="EMBL" id="LAZR01019460">
    <property type="protein sequence ID" value="KKL92448.1"/>
    <property type="molecule type" value="Genomic_DNA"/>
</dbReference>
<dbReference type="SUPFAM" id="SSF159006">
    <property type="entry name" value="YopX-like"/>
    <property type="match status" value="1"/>
</dbReference>
<sequence length="203" mass="23670">VKQVKIENMEVDLTNTEMFEVPQFQRRISQNQVRKLKISFRENPVLVDLRLTLIARKGKKPLLIDGQHRWLAIRQLHVEKDVENPFTFPIMYVEGLAEKDILQLYHNLNAGKPHTTDDLLQGFKDKNGKEIYEGDIIKGIIAMEDKRGEDISVVKWDESKLGFAFSGLFIFNFQLLYVDEYKGHDIEVIGNIYENPELLEPKQ</sequence>
<dbReference type="SUPFAM" id="SSF110849">
    <property type="entry name" value="ParB/Sulfiredoxin"/>
    <property type="match status" value="1"/>
</dbReference>
<dbReference type="Pfam" id="PF09643">
    <property type="entry name" value="YopX"/>
    <property type="match status" value="1"/>
</dbReference>
<gene>
    <name evidence="2" type="ORF">LCGC14_1884640</name>
</gene>
<feature type="non-terminal residue" evidence="2">
    <location>
        <position position="1"/>
    </location>
</feature>